<accession>A0A5P6VUF3</accession>
<protein>
    <submittedName>
        <fullName evidence="1">Uncharacterized protein</fullName>
    </submittedName>
</protein>
<dbReference type="Proteomes" id="UP000327030">
    <property type="component" value="Chromosome 1"/>
</dbReference>
<organism evidence="1 2">
    <name type="scientific">Pseudobutyrivibrio xylanivorans</name>
    <dbReference type="NCBI Taxonomy" id="185007"/>
    <lineage>
        <taxon>Bacteria</taxon>
        <taxon>Bacillati</taxon>
        <taxon>Bacillota</taxon>
        <taxon>Clostridia</taxon>
        <taxon>Lachnospirales</taxon>
        <taxon>Lachnospiraceae</taxon>
        <taxon>Pseudobutyrivibrio</taxon>
    </lineage>
</organism>
<evidence type="ECO:0000313" key="1">
    <source>
        <dbReference type="EMBL" id="QFJ55389.1"/>
    </source>
</evidence>
<dbReference type="AlphaFoldDB" id="A0A5P6VUF3"/>
<dbReference type="KEGG" id="pxv:FXF36_11195"/>
<evidence type="ECO:0000313" key="2">
    <source>
        <dbReference type="Proteomes" id="UP000327030"/>
    </source>
</evidence>
<dbReference type="EMBL" id="CP043028">
    <property type="protein sequence ID" value="QFJ55389.1"/>
    <property type="molecule type" value="Genomic_DNA"/>
</dbReference>
<proteinExistence type="predicted"/>
<dbReference type="RefSeq" id="WP_151624117.1">
    <property type="nucleotide sequence ID" value="NZ_CP043028.1"/>
</dbReference>
<sequence>MYMNKSHSRIISMVALVATIFVMLFSVAYSSGHVNHHCNDSADCPICSMLAQCESSLKSLGTGLIAAVFYAVVLSQIFTVSLDYKYQSVQTTLVSQKVRLDS</sequence>
<gene>
    <name evidence="1" type="ORF">FXF36_11195</name>
</gene>
<name>A0A5P6VUF3_PSEXY</name>
<dbReference type="OrthoDB" id="1863318at2"/>
<reference evidence="2" key="1">
    <citation type="submission" date="2019-08" db="EMBL/GenBank/DDBJ databases">
        <title>Complete Genome Sequence of the Polysaccharide-Degrading Rumen Bacterium Pseudobutyrivibrio xylanivorans MA3014.</title>
        <authorList>
            <person name="Palevich N."/>
            <person name="Maclean P.H."/>
            <person name="Kelly W.J."/>
            <person name="Leahy S.C."/>
            <person name="Rakonjac J."/>
            <person name="Attwood G.T."/>
        </authorList>
    </citation>
    <scope>NUCLEOTIDE SEQUENCE [LARGE SCALE GENOMIC DNA]</scope>
    <source>
        <strain evidence="2">MA3014</strain>
    </source>
</reference>